<dbReference type="AlphaFoldDB" id="A0A7J6H3J9"/>
<evidence type="ECO:0000313" key="1">
    <source>
        <dbReference type="EMBL" id="KAF4389695.1"/>
    </source>
</evidence>
<sequence>MVFSSRYNRLDDMLFKVSSNLIIGNSFIMLCRDENSVDTNGNHGAIVIDVFDSNLCLSIRSQPRTCPILPDFSETSTKLGSKNMAEGHELRSLISGITKHVTLITSSNFLRALSKVAVNTLSNIRTLLLDVNQNFALVSIKTNIIRNESNRTAGVTGNLFIVNFGFGCDLTKHHNHIGLCTSFTGDLAVRVLS</sequence>
<gene>
    <name evidence="1" type="ORF">F8388_009828</name>
</gene>
<organism evidence="1 2">
    <name type="scientific">Cannabis sativa</name>
    <name type="common">Hemp</name>
    <name type="synonym">Marijuana</name>
    <dbReference type="NCBI Taxonomy" id="3483"/>
    <lineage>
        <taxon>Eukaryota</taxon>
        <taxon>Viridiplantae</taxon>
        <taxon>Streptophyta</taxon>
        <taxon>Embryophyta</taxon>
        <taxon>Tracheophyta</taxon>
        <taxon>Spermatophyta</taxon>
        <taxon>Magnoliopsida</taxon>
        <taxon>eudicotyledons</taxon>
        <taxon>Gunneridae</taxon>
        <taxon>Pentapetalae</taxon>
        <taxon>rosids</taxon>
        <taxon>fabids</taxon>
        <taxon>Rosales</taxon>
        <taxon>Cannabaceae</taxon>
        <taxon>Cannabis</taxon>
    </lineage>
</organism>
<evidence type="ECO:0000313" key="2">
    <source>
        <dbReference type="Proteomes" id="UP000525078"/>
    </source>
</evidence>
<reference evidence="1 2" key="1">
    <citation type="journal article" date="2020" name="bioRxiv">
        <title>Sequence and annotation of 42 cannabis genomes reveals extensive copy number variation in cannabinoid synthesis and pathogen resistance genes.</title>
        <authorList>
            <person name="Mckernan K.J."/>
            <person name="Helbert Y."/>
            <person name="Kane L.T."/>
            <person name="Ebling H."/>
            <person name="Zhang L."/>
            <person name="Liu B."/>
            <person name="Eaton Z."/>
            <person name="Mclaughlin S."/>
            <person name="Kingan S."/>
            <person name="Baybayan P."/>
            <person name="Concepcion G."/>
            <person name="Jordan M."/>
            <person name="Riva A."/>
            <person name="Barbazuk W."/>
            <person name="Harkins T."/>
        </authorList>
    </citation>
    <scope>NUCLEOTIDE SEQUENCE [LARGE SCALE GENOMIC DNA]</scope>
    <source>
        <strain evidence="2">cv. Jamaican Lion 4</strain>
        <tissue evidence="1">Leaf</tissue>
    </source>
</reference>
<comment type="caution">
    <text evidence="1">The sequence shown here is derived from an EMBL/GenBank/DDBJ whole genome shotgun (WGS) entry which is preliminary data.</text>
</comment>
<proteinExistence type="predicted"/>
<accession>A0A7J6H3J9</accession>
<dbReference type="Proteomes" id="UP000525078">
    <property type="component" value="Unassembled WGS sequence"/>
</dbReference>
<dbReference type="EMBL" id="JAATIP010000031">
    <property type="protein sequence ID" value="KAF4389695.1"/>
    <property type="molecule type" value="Genomic_DNA"/>
</dbReference>
<protein>
    <submittedName>
        <fullName evidence="1">Uncharacterized protein</fullName>
    </submittedName>
</protein>
<name>A0A7J6H3J9_CANSA</name>